<proteinExistence type="predicted"/>
<evidence type="ECO:0000259" key="1">
    <source>
        <dbReference type="Pfam" id="PF18139"/>
    </source>
</evidence>
<reference evidence="2" key="3">
    <citation type="submission" date="2025-08" db="UniProtKB">
        <authorList>
            <consortium name="Ensembl"/>
        </authorList>
    </citation>
    <scope>IDENTIFICATION</scope>
    <source>
        <strain evidence="2">HNI</strain>
    </source>
</reference>
<accession>A0A3P9L8T5</accession>
<reference key="1">
    <citation type="journal article" date="2007" name="Nature">
        <title>The medaka draft genome and insights into vertebrate genome evolution.</title>
        <authorList>
            <person name="Kasahara M."/>
            <person name="Naruse K."/>
            <person name="Sasaki S."/>
            <person name="Nakatani Y."/>
            <person name="Qu W."/>
            <person name="Ahsan B."/>
            <person name="Yamada T."/>
            <person name="Nagayasu Y."/>
            <person name="Doi K."/>
            <person name="Kasai Y."/>
            <person name="Jindo T."/>
            <person name="Kobayashi D."/>
            <person name="Shimada A."/>
            <person name="Toyoda A."/>
            <person name="Kuroki Y."/>
            <person name="Fujiyama A."/>
            <person name="Sasaki T."/>
            <person name="Shimizu A."/>
            <person name="Asakawa S."/>
            <person name="Shimizu N."/>
            <person name="Hashimoto S."/>
            <person name="Yang J."/>
            <person name="Lee Y."/>
            <person name="Matsushima K."/>
            <person name="Sugano S."/>
            <person name="Sakaizumi M."/>
            <person name="Narita T."/>
            <person name="Ohishi K."/>
            <person name="Haga S."/>
            <person name="Ohta F."/>
            <person name="Nomoto H."/>
            <person name="Nogata K."/>
            <person name="Morishita T."/>
            <person name="Endo T."/>
            <person name="Shin-I T."/>
            <person name="Takeda H."/>
            <person name="Morishita S."/>
            <person name="Kohara Y."/>
        </authorList>
    </citation>
    <scope>NUCLEOTIDE SEQUENCE [LARGE SCALE GENOMIC DNA]</scope>
    <source>
        <strain>Hd-rR</strain>
    </source>
</reference>
<feature type="domain" description="TRPM SLOG" evidence="1">
    <location>
        <begin position="4"/>
        <end position="123"/>
    </location>
</feature>
<organism evidence="2 3">
    <name type="scientific">Oryzias latipes</name>
    <name type="common">Japanese rice fish</name>
    <name type="synonym">Japanese killifish</name>
    <dbReference type="NCBI Taxonomy" id="8090"/>
    <lineage>
        <taxon>Eukaryota</taxon>
        <taxon>Metazoa</taxon>
        <taxon>Chordata</taxon>
        <taxon>Craniata</taxon>
        <taxon>Vertebrata</taxon>
        <taxon>Euteleostomi</taxon>
        <taxon>Actinopterygii</taxon>
        <taxon>Neopterygii</taxon>
        <taxon>Teleostei</taxon>
        <taxon>Neoteleostei</taxon>
        <taxon>Acanthomorphata</taxon>
        <taxon>Ovalentaria</taxon>
        <taxon>Atherinomorphae</taxon>
        <taxon>Beloniformes</taxon>
        <taxon>Adrianichthyidae</taxon>
        <taxon>Oryziinae</taxon>
        <taxon>Oryzias</taxon>
    </lineage>
</organism>
<evidence type="ECO:0000313" key="2">
    <source>
        <dbReference type="Ensembl" id="ENSORLP00020017081.1"/>
    </source>
</evidence>
<sequence length="130" mass="13942">MQLPFLRLSCDTAAQIVYALLTNHWGLPAPNLVVSVVGGEGHQTIKPWVRDILRNGLVKAAVTTGSWILTGGLREGVSRCVGEAVRDFGAGALNSSKNKVIAVGVAPWGMVNNRQQLVNPKVRRTPACCR</sequence>
<dbReference type="PANTHER" id="PTHR13800:SF6">
    <property type="entry name" value="TRANSIENT RECEPTOR POTENTIAL CATION CHANNEL SUBFAMILY M MEMBER 4"/>
    <property type="match status" value="1"/>
</dbReference>
<dbReference type="GO" id="GO:0098655">
    <property type="term" value="P:monoatomic cation transmembrane transport"/>
    <property type="evidence" value="ECO:0007669"/>
    <property type="project" value="UniProtKB-ARBA"/>
</dbReference>
<dbReference type="InterPro" id="IPR050927">
    <property type="entry name" value="TRPM"/>
</dbReference>
<dbReference type="Ensembl" id="ENSORLT00020025522.1">
    <property type="protein sequence ID" value="ENSORLP00020017081.1"/>
    <property type="gene ID" value="ENSORLG00020018116.1"/>
</dbReference>
<dbReference type="PANTHER" id="PTHR13800">
    <property type="entry name" value="TRANSIENT RECEPTOR POTENTIAL CATION CHANNEL, SUBFAMILY M, MEMBER 6"/>
    <property type="match status" value="1"/>
</dbReference>
<reference evidence="2" key="4">
    <citation type="submission" date="2025-09" db="UniProtKB">
        <authorList>
            <consortium name="Ensembl"/>
        </authorList>
    </citation>
    <scope>IDENTIFICATION</scope>
    <source>
        <strain evidence="2">HNI</strain>
    </source>
</reference>
<dbReference type="AlphaFoldDB" id="A0A3P9L8T5"/>
<dbReference type="Pfam" id="PF18139">
    <property type="entry name" value="LSDAT_euk"/>
    <property type="match status" value="1"/>
</dbReference>
<evidence type="ECO:0000313" key="3">
    <source>
        <dbReference type="Proteomes" id="UP000265180"/>
    </source>
</evidence>
<name>A0A3P9L8T5_ORYLA</name>
<dbReference type="Proteomes" id="UP000265180">
    <property type="component" value="Chromosome 8"/>
</dbReference>
<dbReference type="InterPro" id="IPR041491">
    <property type="entry name" value="TRPM_SLOG"/>
</dbReference>
<reference evidence="2 3" key="2">
    <citation type="submission" date="2017-04" db="EMBL/GenBank/DDBJ databases">
        <title>CpG methylation of centromeres and impact of large insertions on vertebrate speciation.</title>
        <authorList>
            <person name="Ichikawa K."/>
            <person name="Yoshimura J."/>
            <person name="Morishita S."/>
        </authorList>
    </citation>
    <scope>NUCLEOTIDE SEQUENCE</scope>
    <source>
        <strain evidence="2 3">HNI</strain>
    </source>
</reference>
<protein>
    <recommendedName>
        <fullName evidence="1">TRPM SLOG domain-containing protein</fullName>
    </recommendedName>
</protein>